<dbReference type="NCBIfam" id="NF006343">
    <property type="entry name" value="PRK08570.1"/>
    <property type="match status" value="1"/>
</dbReference>
<dbReference type="GO" id="GO:0006412">
    <property type="term" value="P:translation"/>
    <property type="evidence" value="ECO:0007669"/>
    <property type="project" value="UniProtKB-UniRule"/>
</dbReference>
<evidence type="ECO:0000256" key="2">
    <source>
        <dbReference type="ARBA" id="ARBA00022730"/>
    </source>
</evidence>
<dbReference type="EMBL" id="DTBJ01000016">
    <property type="protein sequence ID" value="HGM58327.1"/>
    <property type="molecule type" value="Genomic_DNA"/>
</dbReference>
<evidence type="ECO:0000259" key="7">
    <source>
        <dbReference type="SMART" id="SM01416"/>
    </source>
</evidence>
<dbReference type="Gene3D" id="1.10.1200.240">
    <property type="match status" value="1"/>
</dbReference>
<reference evidence="8" key="1">
    <citation type="journal article" date="2020" name="mSystems">
        <title>Genome- and Community-Level Interaction Insights into Carbon Utilization and Element Cycling Functions of Hydrothermarchaeota in Hydrothermal Sediment.</title>
        <authorList>
            <person name="Zhou Z."/>
            <person name="Liu Y."/>
            <person name="Xu W."/>
            <person name="Pan J."/>
            <person name="Luo Z.H."/>
            <person name="Li M."/>
        </authorList>
    </citation>
    <scope>NUCLEOTIDE SEQUENCE [LARGE SCALE GENOMIC DNA]</scope>
    <source>
        <strain evidence="8">SpSt-642</strain>
    </source>
</reference>
<feature type="domain" description="Large ribosomal subunit protein eL19" evidence="7">
    <location>
        <begin position="3"/>
        <end position="146"/>
    </location>
</feature>
<keyword evidence="2 6" id="KW-0699">rRNA-binding</keyword>
<dbReference type="SUPFAM" id="SSF48140">
    <property type="entry name" value="Ribosomal protein L19 (L19e)"/>
    <property type="match status" value="1"/>
</dbReference>
<evidence type="ECO:0000256" key="3">
    <source>
        <dbReference type="ARBA" id="ARBA00022884"/>
    </source>
</evidence>
<evidence type="ECO:0000256" key="5">
    <source>
        <dbReference type="ARBA" id="ARBA00023274"/>
    </source>
</evidence>
<comment type="subunit">
    <text evidence="6">Part of the 50S ribosomal subunit.</text>
</comment>
<dbReference type="PANTHER" id="PTHR10722">
    <property type="entry name" value="60S RIBOSOMAL PROTEIN L19"/>
    <property type="match status" value="1"/>
</dbReference>
<evidence type="ECO:0000313" key="8">
    <source>
        <dbReference type="EMBL" id="HGM58327.1"/>
    </source>
</evidence>
<dbReference type="InterPro" id="IPR039547">
    <property type="entry name" value="Ribosomal_eL19"/>
</dbReference>
<dbReference type="GO" id="GO:0070180">
    <property type="term" value="F:large ribosomal subunit rRNA binding"/>
    <property type="evidence" value="ECO:0007669"/>
    <property type="project" value="UniProtKB-UniRule"/>
</dbReference>
<comment type="function">
    <text evidence="6">Binds to the 23S rRNA.</text>
</comment>
<evidence type="ECO:0000256" key="4">
    <source>
        <dbReference type="ARBA" id="ARBA00022980"/>
    </source>
</evidence>
<dbReference type="HAMAP" id="MF_01475">
    <property type="entry name" value="Ribosomal_eL19"/>
    <property type="match status" value="1"/>
</dbReference>
<dbReference type="InterPro" id="IPR057259">
    <property type="entry name" value="Ribosomal_L19e"/>
</dbReference>
<keyword evidence="3 6" id="KW-0694">RNA-binding</keyword>
<dbReference type="InterPro" id="IPR035970">
    <property type="entry name" value="60S_ribosomal_eL19_sf"/>
</dbReference>
<evidence type="ECO:0000256" key="1">
    <source>
        <dbReference type="ARBA" id="ARBA00011082"/>
    </source>
</evidence>
<comment type="similarity">
    <text evidence="1 6">Belongs to the eukaryotic ribosomal protein eL19 family.</text>
</comment>
<proteinExistence type="inferred from homology"/>
<dbReference type="Pfam" id="PF25476">
    <property type="entry name" value="Ribosomal_L19e_C"/>
    <property type="match status" value="1"/>
</dbReference>
<name>A0A7C4HCH5_STAMA</name>
<dbReference type="InterPro" id="IPR033936">
    <property type="entry name" value="Ribosomal_eL19_arc"/>
</dbReference>
<evidence type="ECO:0000256" key="6">
    <source>
        <dbReference type="HAMAP-Rule" id="MF_01475"/>
    </source>
</evidence>
<gene>
    <name evidence="6" type="primary">rpl19e</name>
    <name evidence="8" type="ORF">ENU14_01880</name>
</gene>
<sequence>MTNLSLQKKLAAEILDVGISRIWIDPSRVDEVVEAITREDIKRLIKDGVIRVKPIHSNSRARWRIRHLQRKKGRRRGYGKRKGVKTARIDEKEVWMNRIRKIRRYLKYLRDNNVIDRKTYRRLYMLAKGGVFHSLASLRTYMVEKGILKE</sequence>
<dbReference type="InterPro" id="IPR000196">
    <property type="entry name" value="Ribosomal_eL19_dom"/>
</dbReference>
<dbReference type="InterPro" id="IPR015972">
    <property type="entry name" value="Ribosomal_eL19_dom1"/>
</dbReference>
<comment type="caution">
    <text evidence="8">The sequence shown here is derived from an EMBL/GenBank/DDBJ whole genome shotgun (WGS) entry which is preliminary data.</text>
</comment>
<dbReference type="FunFam" id="1.10.1650.10:FF:000001">
    <property type="entry name" value="Ribosomal protein L19"/>
    <property type="match status" value="1"/>
</dbReference>
<dbReference type="InterPro" id="IPR057260">
    <property type="entry name" value="Ribosomal_L19e_C"/>
</dbReference>
<dbReference type="AlphaFoldDB" id="A0A7C4HCH5"/>
<dbReference type="GO" id="GO:0022625">
    <property type="term" value="C:cytosolic large ribosomal subunit"/>
    <property type="evidence" value="ECO:0007669"/>
    <property type="project" value="InterPro"/>
</dbReference>
<dbReference type="Gene3D" id="1.10.1650.10">
    <property type="match status" value="1"/>
</dbReference>
<dbReference type="SMART" id="SM01416">
    <property type="entry name" value="Ribosomal_L19e"/>
    <property type="match status" value="1"/>
</dbReference>
<keyword evidence="5 6" id="KW-0687">Ribonucleoprotein</keyword>
<dbReference type="GO" id="GO:0003735">
    <property type="term" value="F:structural constituent of ribosome"/>
    <property type="evidence" value="ECO:0007669"/>
    <property type="project" value="InterPro"/>
</dbReference>
<organism evidence="8">
    <name type="scientific">Staphylothermus marinus</name>
    <dbReference type="NCBI Taxonomy" id="2280"/>
    <lineage>
        <taxon>Archaea</taxon>
        <taxon>Thermoproteota</taxon>
        <taxon>Thermoprotei</taxon>
        <taxon>Desulfurococcales</taxon>
        <taxon>Desulfurococcaceae</taxon>
        <taxon>Staphylothermus</taxon>
    </lineage>
</organism>
<accession>A0A7C4HCH5</accession>
<keyword evidence="4 6" id="KW-0689">Ribosomal protein</keyword>
<protein>
    <recommendedName>
        <fullName evidence="6">Large ribosomal subunit protein eL19</fullName>
    </recommendedName>
</protein>
<dbReference type="CDD" id="cd01418">
    <property type="entry name" value="Ribosomal_L19e_A"/>
    <property type="match status" value="1"/>
</dbReference>
<dbReference type="Pfam" id="PF01280">
    <property type="entry name" value="Ribosomal_L19e"/>
    <property type="match status" value="1"/>
</dbReference>